<dbReference type="GO" id="GO:0046718">
    <property type="term" value="P:symbiont entry into host cell"/>
    <property type="evidence" value="ECO:0007669"/>
    <property type="project" value="InterPro"/>
</dbReference>
<proteinExistence type="predicted"/>
<dbReference type="InterPro" id="IPR005068">
    <property type="entry name" value="Phage_lambda_Stf-r2"/>
</dbReference>
<protein>
    <submittedName>
        <fullName evidence="1">Tail fiber repeat protein</fullName>
    </submittedName>
</protein>
<dbReference type="EMBL" id="BK015779">
    <property type="protein sequence ID" value="DAE24625.1"/>
    <property type="molecule type" value="Genomic_DNA"/>
</dbReference>
<evidence type="ECO:0000313" key="1">
    <source>
        <dbReference type="EMBL" id="DAE24625.1"/>
    </source>
</evidence>
<accession>A0A8S5R0L0</accession>
<dbReference type="GO" id="GO:0019062">
    <property type="term" value="P:virion attachment to host cell"/>
    <property type="evidence" value="ECO:0007669"/>
    <property type="project" value="InterPro"/>
</dbReference>
<dbReference type="Pfam" id="PF03406">
    <property type="entry name" value="Phage_fiber_2"/>
    <property type="match status" value="1"/>
</dbReference>
<sequence>MGVNKVEVNGSTILDLTGDNVTPQTLLVGVIAHDAAGERIVGTLDLSAKQDVLLTSGAAVGNLIKVAAVDENGKPTAWAVAEAGTDYAGTTHASTSVYGIVKLSNSVTSSSKTLGATPNAVKTALAQAKAYTDSAIAVAIQSAY</sequence>
<organism evidence="1">
    <name type="scientific">Myoviridae sp. ctPVE25</name>
    <dbReference type="NCBI Taxonomy" id="2826649"/>
    <lineage>
        <taxon>Viruses</taxon>
        <taxon>Duplodnaviria</taxon>
        <taxon>Heunggongvirae</taxon>
        <taxon>Uroviricota</taxon>
        <taxon>Caudoviricetes</taxon>
    </lineage>
</organism>
<name>A0A8S5R0L0_9CAUD</name>
<reference evidence="1" key="1">
    <citation type="journal article" date="2021" name="Proc. Natl. Acad. Sci. U.S.A.">
        <title>A Catalog of Tens of Thousands of Viruses from Human Metagenomes Reveals Hidden Associations with Chronic Diseases.</title>
        <authorList>
            <person name="Tisza M.J."/>
            <person name="Buck C.B."/>
        </authorList>
    </citation>
    <scope>NUCLEOTIDE SEQUENCE</scope>
    <source>
        <strain evidence="1">CtPVE25</strain>
    </source>
</reference>